<sequence>MNYLGNKEILNNYKVGFLCSRKVPANIILKTYDWAVEQRDKDVCIVSGFHSKIEKDVFDILIKGTQPIILVLARGMMKRFDKRLTELLYSGRLLIISPFDEKVKRPTTKTAQNRNELIAKLSDKIYIAHAEKNGSLEKIEIKYFEKVIKN</sequence>
<dbReference type="GO" id="GO:0009294">
    <property type="term" value="P:DNA-mediated transformation"/>
    <property type="evidence" value="ECO:0007669"/>
    <property type="project" value="InterPro"/>
</dbReference>
<evidence type="ECO:0000313" key="2">
    <source>
        <dbReference type="EMBL" id="MDF1612524.1"/>
    </source>
</evidence>
<evidence type="ECO:0000259" key="1">
    <source>
        <dbReference type="Pfam" id="PF02481"/>
    </source>
</evidence>
<dbReference type="Gene3D" id="3.40.50.450">
    <property type="match status" value="1"/>
</dbReference>
<protein>
    <submittedName>
        <fullName evidence="2">DNA-processing protein DprA</fullName>
    </submittedName>
</protein>
<dbReference type="RefSeq" id="WP_321536295.1">
    <property type="nucleotide sequence ID" value="NZ_JARGDL010000014.1"/>
</dbReference>
<proteinExistence type="predicted"/>
<name>A0AAE3P194_9BACT</name>
<reference evidence="2" key="1">
    <citation type="submission" date="2023-03" db="EMBL/GenBank/DDBJ databases">
        <title>Stygiobacter electus gen. nov., sp. nov., facultatively anaerobic thermotolerant bacterium of the class Ignavibacteria from a well of Yessentuki mineral water deposit.</title>
        <authorList>
            <person name="Podosokorskaya O.A."/>
            <person name="Elcheninov A.G."/>
            <person name="Petrova N.F."/>
            <person name="Zavarzina D.G."/>
            <person name="Kublanov I.V."/>
            <person name="Merkel A.Y."/>
        </authorList>
    </citation>
    <scope>NUCLEOTIDE SEQUENCE</scope>
    <source>
        <strain evidence="2">09-Me</strain>
    </source>
</reference>
<gene>
    <name evidence="2" type="ORF">P0M35_10205</name>
</gene>
<dbReference type="Pfam" id="PF02481">
    <property type="entry name" value="DNA_processg_A"/>
    <property type="match status" value="1"/>
</dbReference>
<comment type="caution">
    <text evidence="2">The sequence shown here is derived from an EMBL/GenBank/DDBJ whole genome shotgun (WGS) entry which is preliminary data.</text>
</comment>
<feature type="domain" description="Smf/DprA SLOG" evidence="1">
    <location>
        <begin position="3"/>
        <end position="140"/>
    </location>
</feature>
<keyword evidence="3" id="KW-1185">Reference proteome</keyword>
<accession>A0AAE3P194</accession>
<dbReference type="InterPro" id="IPR057666">
    <property type="entry name" value="DrpA_SLOG"/>
</dbReference>
<evidence type="ECO:0000313" key="3">
    <source>
        <dbReference type="Proteomes" id="UP001221302"/>
    </source>
</evidence>
<organism evidence="2 3">
    <name type="scientific">Stygiobacter electus</name>
    <dbReference type="NCBI Taxonomy" id="3032292"/>
    <lineage>
        <taxon>Bacteria</taxon>
        <taxon>Pseudomonadati</taxon>
        <taxon>Ignavibacteriota</taxon>
        <taxon>Ignavibacteria</taxon>
        <taxon>Ignavibacteriales</taxon>
        <taxon>Melioribacteraceae</taxon>
        <taxon>Stygiobacter</taxon>
    </lineage>
</organism>
<dbReference type="AlphaFoldDB" id="A0AAE3P194"/>
<dbReference type="EMBL" id="JARGDL010000014">
    <property type="protein sequence ID" value="MDF1612524.1"/>
    <property type="molecule type" value="Genomic_DNA"/>
</dbReference>
<dbReference type="Proteomes" id="UP001221302">
    <property type="component" value="Unassembled WGS sequence"/>
</dbReference>